<evidence type="ECO:0000259" key="10">
    <source>
        <dbReference type="PROSITE" id="PS51352"/>
    </source>
</evidence>
<dbReference type="GO" id="GO:0005777">
    <property type="term" value="C:peroxisome"/>
    <property type="evidence" value="ECO:0007669"/>
    <property type="project" value="TreeGrafter"/>
</dbReference>
<evidence type="ECO:0000256" key="1">
    <source>
        <dbReference type="ARBA" id="ARBA00010505"/>
    </source>
</evidence>
<dbReference type="Gene3D" id="3.40.30.10">
    <property type="entry name" value="Glutaredoxin"/>
    <property type="match status" value="1"/>
</dbReference>
<dbReference type="AlphaFoldDB" id="A0A178CWN9"/>
<dbReference type="InterPro" id="IPR036249">
    <property type="entry name" value="Thioredoxin-like_sf"/>
</dbReference>
<evidence type="ECO:0000256" key="8">
    <source>
        <dbReference type="PIRSR" id="PIRSR637944-1"/>
    </source>
</evidence>
<dbReference type="CDD" id="cd03013">
    <property type="entry name" value="PRX5_like"/>
    <property type="match status" value="1"/>
</dbReference>
<evidence type="ECO:0000256" key="7">
    <source>
        <dbReference type="ARBA" id="ARBA00079296"/>
    </source>
</evidence>
<evidence type="ECO:0000313" key="11">
    <source>
        <dbReference type="EMBL" id="OAL33331.1"/>
    </source>
</evidence>
<accession>A0A178CWN9</accession>
<dbReference type="GeneID" id="34590754"/>
<reference evidence="11 12" key="1">
    <citation type="submission" date="2016-03" db="EMBL/GenBank/DDBJ databases">
        <title>The draft genome sequence of Fonsecaea nubica causative agent of cutaneous subcutaneous infection in human host.</title>
        <authorList>
            <person name="Costa F."/>
            <person name="Sybren D.H."/>
            <person name="Raittz R.T."/>
            <person name="Weiss V.A."/>
            <person name="Leao A.C."/>
            <person name="Gomes R."/>
            <person name="De Souza E.M."/>
            <person name="Pedrosa F.O."/>
            <person name="Steffens M.B."/>
            <person name="Bombassaro A."/>
            <person name="Tadra-Sfeir M.Z."/>
            <person name="Moreno L.F."/>
            <person name="Najafzadeh M.J."/>
            <person name="Felipe M.S."/>
            <person name="Teixeira M."/>
            <person name="Sun J."/>
            <person name="Xi L."/>
            <person name="Castro M.A."/>
            <person name="Vicente V.A."/>
        </authorList>
    </citation>
    <scope>NUCLEOTIDE SEQUENCE [LARGE SCALE GENOMIC DNA]</scope>
    <source>
        <strain evidence="11 12">CBS 269.64</strain>
    </source>
</reference>
<dbReference type="GO" id="GO:0042744">
    <property type="term" value="P:hydrogen peroxide catabolic process"/>
    <property type="evidence" value="ECO:0007669"/>
    <property type="project" value="TreeGrafter"/>
</dbReference>
<evidence type="ECO:0000256" key="5">
    <source>
        <dbReference type="ARBA" id="ARBA00023284"/>
    </source>
</evidence>
<dbReference type="OrthoDB" id="195498at2759"/>
<evidence type="ECO:0000256" key="3">
    <source>
        <dbReference type="ARBA" id="ARBA00022862"/>
    </source>
</evidence>
<evidence type="ECO:0000256" key="9">
    <source>
        <dbReference type="RuleBase" id="RU366011"/>
    </source>
</evidence>
<keyword evidence="4 9" id="KW-0560">Oxidoreductase</keyword>
<feature type="domain" description="Thioredoxin" evidence="10">
    <location>
        <begin position="4"/>
        <end position="175"/>
    </location>
</feature>
<dbReference type="InterPro" id="IPR013766">
    <property type="entry name" value="Thioredoxin_domain"/>
</dbReference>
<dbReference type="GO" id="GO:0045454">
    <property type="term" value="P:cell redox homeostasis"/>
    <property type="evidence" value="ECO:0007669"/>
    <property type="project" value="TreeGrafter"/>
</dbReference>
<proteinExistence type="inferred from homology"/>
<dbReference type="EMBL" id="LVCJ01000051">
    <property type="protein sequence ID" value="OAL33331.1"/>
    <property type="molecule type" value="Genomic_DNA"/>
</dbReference>
<dbReference type="GO" id="GO:0005739">
    <property type="term" value="C:mitochondrion"/>
    <property type="evidence" value="ECO:0007669"/>
    <property type="project" value="TreeGrafter"/>
</dbReference>
<dbReference type="GO" id="GO:0008379">
    <property type="term" value="F:thioredoxin peroxidase activity"/>
    <property type="evidence" value="ECO:0007669"/>
    <property type="project" value="InterPro"/>
</dbReference>
<dbReference type="PANTHER" id="PTHR10430:SF16">
    <property type="entry name" value="PEROXIREDOXIN-5, MITOCHONDRIAL"/>
    <property type="match status" value="1"/>
</dbReference>
<evidence type="ECO:0000256" key="4">
    <source>
        <dbReference type="ARBA" id="ARBA00023002"/>
    </source>
</evidence>
<keyword evidence="5 9" id="KW-0676">Redox-active center</keyword>
<protein>
    <recommendedName>
        <fullName evidence="6">Thioredoxin peroxidase</fullName>
    </recommendedName>
    <alternativeName>
        <fullName evidence="7">Thioredoxin-dependent peroxiredoxin</fullName>
    </alternativeName>
</protein>
<comment type="caution">
    <text evidence="11">The sequence shown here is derived from an EMBL/GenBank/DDBJ whole genome shotgun (WGS) entry which is preliminary data.</text>
</comment>
<name>A0A178CWN9_9EURO</name>
<dbReference type="SUPFAM" id="SSF52833">
    <property type="entry name" value="Thioredoxin-like"/>
    <property type="match status" value="1"/>
</dbReference>
<keyword evidence="3 9" id="KW-0049">Antioxidant</keyword>
<dbReference type="PROSITE" id="PS51352">
    <property type="entry name" value="THIOREDOXIN_2"/>
    <property type="match status" value="1"/>
</dbReference>
<evidence type="ECO:0000313" key="12">
    <source>
        <dbReference type="Proteomes" id="UP000185904"/>
    </source>
</evidence>
<evidence type="ECO:0000256" key="6">
    <source>
        <dbReference type="ARBA" id="ARBA00032824"/>
    </source>
</evidence>
<keyword evidence="2 9" id="KW-0575">Peroxidase</keyword>
<comment type="similarity">
    <text evidence="1 9">Belongs to the peroxiredoxin family. Prx5 subfamily.</text>
</comment>
<dbReference type="InterPro" id="IPR037944">
    <property type="entry name" value="PRX5-like"/>
</dbReference>
<dbReference type="FunFam" id="3.40.30.10:FF:000020">
    <property type="entry name" value="Peroxiredoxin"/>
    <property type="match status" value="1"/>
</dbReference>
<gene>
    <name evidence="11" type="ORF">AYO20_07342</name>
</gene>
<feature type="active site" description="Cysteine sulfenic acid (-SOH) intermediate" evidence="8">
    <location>
        <position position="61"/>
    </location>
</feature>
<dbReference type="Proteomes" id="UP000185904">
    <property type="component" value="Unassembled WGS sequence"/>
</dbReference>
<keyword evidence="12" id="KW-1185">Reference proteome</keyword>
<dbReference type="InterPro" id="IPR013740">
    <property type="entry name" value="Redoxin"/>
</dbReference>
<dbReference type="GO" id="GO:0034599">
    <property type="term" value="P:cellular response to oxidative stress"/>
    <property type="evidence" value="ECO:0007669"/>
    <property type="project" value="InterPro"/>
</dbReference>
<dbReference type="PANTHER" id="PTHR10430">
    <property type="entry name" value="PEROXIREDOXIN"/>
    <property type="match status" value="1"/>
</dbReference>
<evidence type="ECO:0000256" key="2">
    <source>
        <dbReference type="ARBA" id="ARBA00022559"/>
    </source>
</evidence>
<organism evidence="11 12">
    <name type="scientific">Fonsecaea nubica</name>
    <dbReference type="NCBI Taxonomy" id="856822"/>
    <lineage>
        <taxon>Eukaryota</taxon>
        <taxon>Fungi</taxon>
        <taxon>Dikarya</taxon>
        <taxon>Ascomycota</taxon>
        <taxon>Pezizomycotina</taxon>
        <taxon>Eurotiomycetes</taxon>
        <taxon>Chaetothyriomycetidae</taxon>
        <taxon>Chaetothyriales</taxon>
        <taxon>Herpotrichiellaceae</taxon>
        <taxon>Fonsecaea</taxon>
    </lineage>
</organism>
<comment type="function">
    <text evidence="9">Thiol-specific peroxidase that catalyzes the reduction of hydrogen peroxide and organic hydroperoxides to water and alcohols, respectively. Plays a role in cell protection against oxidative stress by detoxifying peroxides.</text>
</comment>
<dbReference type="Pfam" id="PF08534">
    <property type="entry name" value="Redoxin"/>
    <property type="match status" value="1"/>
</dbReference>
<dbReference type="RefSeq" id="XP_022498343.1">
    <property type="nucleotide sequence ID" value="XM_022645628.1"/>
</dbReference>
<sequence length="175" mass="19036">MAGLKEGDQFPPDVVFSYIPYTPESSAITSCGIPQNYNASKEWADKKVVLFAVPGAFTPGCSVRHLPGYIDALQDLKGKKVDIVAVLAYNDAFVMSAWGKANGIKDEIELLLIFFACQLFLSDPETKFSKSIGWTLGERTARYAIIIDHGKVVYAEKEPGRDITVSSAAAVLAKL</sequence>